<evidence type="ECO:0000256" key="28">
    <source>
        <dbReference type="ARBA" id="ARBA00024320"/>
    </source>
</evidence>
<evidence type="ECO:0000256" key="16">
    <source>
        <dbReference type="ARBA" id="ARBA00022741"/>
    </source>
</evidence>
<keyword evidence="16" id="KW-0547">Nucleotide-binding</keyword>
<evidence type="ECO:0000256" key="2">
    <source>
        <dbReference type="ARBA" id="ARBA00004333"/>
    </source>
</evidence>
<evidence type="ECO:0000256" key="18">
    <source>
        <dbReference type="ARBA" id="ARBA00022787"/>
    </source>
</evidence>
<evidence type="ECO:0000256" key="3">
    <source>
        <dbReference type="ARBA" id="ARBA00004337"/>
    </source>
</evidence>
<comment type="catalytic activity">
    <reaction evidence="34">
        <text>coproporphyrinogen III(in) + ATP + H2O = coproporphyrinogen III(out) + ADP + phosphate + H(+)</text>
        <dbReference type="Rhea" id="RHEA:66680"/>
        <dbReference type="ChEBI" id="CHEBI:15377"/>
        <dbReference type="ChEBI" id="CHEBI:15378"/>
        <dbReference type="ChEBI" id="CHEBI:30616"/>
        <dbReference type="ChEBI" id="CHEBI:43474"/>
        <dbReference type="ChEBI" id="CHEBI:57309"/>
        <dbReference type="ChEBI" id="CHEBI:456216"/>
    </reaction>
    <physiologicalReaction direction="left-to-right" evidence="34">
        <dbReference type="Rhea" id="RHEA:66681"/>
    </physiologicalReaction>
</comment>
<reference evidence="44" key="2">
    <citation type="submission" date="2025-09" db="UniProtKB">
        <authorList>
            <consortium name="Ensembl"/>
        </authorList>
    </citation>
    <scope>IDENTIFICATION</scope>
</reference>
<evidence type="ECO:0000256" key="32">
    <source>
        <dbReference type="ARBA" id="ARBA00031413"/>
    </source>
</evidence>
<gene>
    <name evidence="44" type="primary">abcb6a</name>
</gene>
<dbReference type="GO" id="GO:0005741">
    <property type="term" value="C:mitochondrial outer membrane"/>
    <property type="evidence" value="ECO:0007669"/>
    <property type="project" value="UniProtKB-SubCell"/>
</dbReference>
<evidence type="ECO:0000256" key="40">
    <source>
        <dbReference type="ARBA" id="ARBA00049398"/>
    </source>
</evidence>
<keyword evidence="20" id="KW-0067">ATP-binding</keyword>
<keyword evidence="18" id="KW-1000">Mitochondrion outer membrane</keyword>
<comment type="subcellular location">
    <subcellularLocation>
        <location evidence="8">Cell membrane</location>
        <topology evidence="8">Multi-pass membrane protein</topology>
    </subcellularLocation>
    <subcellularLocation>
        <location evidence="1">Early endosome membrane</location>
    </subcellularLocation>
    <subcellularLocation>
        <location evidence="6">Endoplasmic reticulum membrane</location>
        <topology evidence="6">Multi-pass membrane protein</topology>
    </subcellularLocation>
    <subcellularLocation>
        <location evidence="3">Endosome membrane</location>
        <topology evidence="3">Multi-pass membrane protein</topology>
    </subcellularLocation>
    <subcellularLocation>
        <location evidence="2">Endosome</location>
        <location evidence="2">Multivesicular body membrane</location>
    </subcellularLocation>
    <subcellularLocation>
        <location evidence="9">Golgi apparatus membrane</location>
        <topology evidence="9">Multi-pass membrane protein</topology>
    </subcellularLocation>
    <subcellularLocation>
        <location evidence="5">Late endosome membrane</location>
    </subcellularLocation>
    <subcellularLocation>
        <location evidence="10">Lysosome membrane</location>
    </subcellularLocation>
    <subcellularLocation>
        <location evidence="28">Melanosome membrane</location>
    </subcellularLocation>
    <subcellularLocation>
        <location evidence="4">Mitochondrion outer membrane</location>
        <topology evidence="4">Multi-pass membrane protein</topology>
    </subcellularLocation>
    <subcellularLocation>
        <location evidence="7">Secreted</location>
        <location evidence="7">Extracellular exosome</location>
    </subcellularLocation>
</comment>
<evidence type="ECO:0000256" key="11">
    <source>
        <dbReference type="ARBA" id="ARBA00011738"/>
    </source>
</evidence>
<dbReference type="GO" id="GO:0031901">
    <property type="term" value="C:early endosome membrane"/>
    <property type="evidence" value="ECO:0007669"/>
    <property type="project" value="UniProtKB-SubCell"/>
</dbReference>
<evidence type="ECO:0000256" key="13">
    <source>
        <dbReference type="ARBA" id="ARBA00022475"/>
    </source>
</evidence>
<dbReference type="InterPro" id="IPR011527">
    <property type="entry name" value="ABC1_TM_dom"/>
</dbReference>
<comment type="catalytic activity">
    <reaction evidence="39">
        <text>coproporphyrin III(in) + ATP + H2O = coproporphyrin III(out) + ADP + phosphate + H(+)</text>
        <dbReference type="Rhea" id="RHEA:66664"/>
        <dbReference type="ChEBI" id="CHEBI:15377"/>
        <dbReference type="ChEBI" id="CHEBI:15378"/>
        <dbReference type="ChEBI" id="CHEBI:30616"/>
        <dbReference type="ChEBI" id="CHEBI:43474"/>
        <dbReference type="ChEBI" id="CHEBI:131725"/>
        <dbReference type="ChEBI" id="CHEBI:456216"/>
    </reaction>
    <physiologicalReaction direction="left-to-right" evidence="39">
        <dbReference type="Rhea" id="RHEA:66665"/>
    </physiologicalReaction>
</comment>
<dbReference type="GO" id="GO:0005886">
    <property type="term" value="C:plasma membrane"/>
    <property type="evidence" value="ECO:0007669"/>
    <property type="project" value="UniProtKB-SubCell"/>
</dbReference>
<evidence type="ECO:0000256" key="4">
    <source>
        <dbReference type="ARBA" id="ARBA00004374"/>
    </source>
</evidence>
<name>A0A8C9XIN6_SANLU</name>
<evidence type="ECO:0000256" key="31">
    <source>
        <dbReference type="ARBA" id="ARBA00024439"/>
    </source>
</evidence>
<evidence type="ECO:0000313" key="44">
    <source>
        <dbReference type="Ensembl" id="ENSSLUP00000011524.1"/>
    </source>
</evidence>
<keyword evidence="19" id="KW-0256">Endoplasmic reticulum</keyword>
<evidence type="ECO:0000256" key="34">
    <source>
        <dbReference type="ARBA" id="ARBA00047753"/>
    </source>
</evidence>
<dbReference type="CDD" id="cd03253">
    <property type="entry name" value="ABCC_ATM1_transporter"/>
    <property type="match status" value="1"/>
</dbReference>
<keyword evidence="14" id="KW-0964">Secreted</keyword>
<evidence type="ECO:0000256" key="33">
    <source>
        <dbReference type="ARBA" id="ARBA00047649"/>
    </source>
</evidence>
<dbReference type="GO" id="GO:0033162">
    <property type="term" value="C:melanosome membrane"/>
    <property type="evidence" value="ECO:0007669"/>
    <property type="project" value="UniProtKB-SubCell"/>
</dbReference>
<dbReference type="GO" id="GO:0005524">
    <property type="term" value="F:ATP binding"/>
    <property type="evidence" value="ECO:0007669"/>
    <property type="project" value="UniProtKB-KW"/>
</dbReference>
<accession>A0A8C9XIN6</accession>
<evidence type="ECO:0000256" key="15">
    <source>
        <dbReference type="ARBA" id="ARBA00022692"/>
    </source>
</evidence>
<dbReference type="EC" id="7.6.2.5" evidence="30"/>
<dbReference type="PANTHER" id="PTHR24221:SF654">
    <property type="entry name" value="ATP-BINDING CASSETTE SUB-FAMILY B MEMBER 6"/>
    <property type="match status" value="1"/>
</dbReference>
<feature type="transmembrane region" description="Helical" evidence="41">
    <location>
        <begin position="137"/>
        <end position="155"/>
    </location>
</feature>
<evidence type="ECO:0000256" key="20">
    <source>
        <dbReference type="ARBA" id="ARBA00022840"/>
    </source>
</evidence>
<dbReference type="Pfam" id="PF00664">
    <property type="entry name" value="ABC_membrane"/>
    <property type="match status" value="1"/>
</dbReference>
<feature type="transmembrane region" description="Helical" evidence="41">
    <location>
        <begin position="246"/>
        <end position="273"/>
    </location>
</feature>
<evidence type="ECO:0000256" key="19">
    <source>
        <dbReference type="ARBA" id="ARBA00022824"/>
    </source>
</evidence>
<evidence type="ECO:0000256" key="7">
    <source>
        <dbReference type="ARBA" id="ARBA00004550"/>
    </source>
</evidence>
<dbReference type="InterPro" id="IPR017871">
    <property type="entry name" value="ABC_transporter-like_CS"/>
</dbReference>
<evidence type="ECO:0000256" key="12">
    <source>
        <dbReference type="ARBA" id="ARBA00022448"/>
    </source>
</evidence>
<evidence type="ECO:0000256" key="39">
    <source>
        <dbReference type="ARBA" id="ARBA00048636"/>
    </source>
</evidence>
<dbReference type="GO" id="GO:0032585">
    <property type="term" value="C:multivesicular body membrane"/>
    <property type="evidence" value="ECO:0007669"/>
    <property type="project" value="UniProtKB-SubCell"/>
</dbReference>
<comment type="catalytic activity">
    <reaction evidence="33">
        <text>heme b(in) + ATP + H2O = heme b(out) + ADP + phosphate + H(+)</text>
        <dbReference type="Rhea" id="RHEA:19261"/>
        <dbReference type="ChEBI" id="CHEBI:15377"/>
        <dbReference type="ChEBI" id="CHEBI:15378"/>
        <dbReference type="ChEBI" id="CHEBI:30616"/>
        <dbReference type="ChEBI" id="CHEBI:43474"/>
        <dbReference type="ChEBI" id="CHEBI:60344"/>
        <dbReference type="ChEBI" id="CHEBI:456216"/>
        <dbReference type="EC" id="7.6.2.5"/>
    </reaction>
    <physiologicalReaction direction="left-to-right" evidence="33">
        <dbReference type="Rhea" id="RHEA:19262"/>
    </physiologicalReaction>
</comment>
<dbReference type="Pfam" id="PF16185">
    <property type="entry name" value="MTABC_N"/>
    <property type="match status" value="1"/>
</dbReference>
<dbReference type="PROSITE" id="PS00211">
    <property type="entry name" value="ABC_TRANSPORTER_1"/>
    <property type="match status" value="1"/>
</dbReference>
<feature type="transmembrane region" description="Helical" evidence="41">
    <location>
        <begin position="27"/>
        <end position="50"/>
    </location>
</feature>
<dbReference type="GO" id="GO:0000139">
    <property type="term" value="C:Golgi membrane"/>
    <property type="evidence" value="ECO:0007669"/>
    <property type="project" value="UniProtKB-SubCell"/>
</dbReference>
<evidence type="ECO:0000256" key="38">
    <source>
        <dbReference type="ARBA" id="ARBA00048510"/>
    </source>
</evidence>
<dbReference type="PROSITE" id="PS50893">
    <property type="entry name" value="ABC_TRANSPORTER_2"/>
    <property type="match status" value="1"/>
</dbReference>
<comment type="catalytic activity">
    <reaction evidence="38">
        <text>uroporphyrin III(in) + ATP + H2O = uroporphyrin III(out) + ADP + phosphate + H(+)</text>
        <dbReference type="Rhea" id="RHEA:66776"/>
        <dbReference type="ChEBI" id="CHEBI:15377"/>
        <dbReference type="ChEBI" id="CHEBI:15378"/>
        <dbReference type="ChEBI" id="CHEBI:30616"/>
        <dbReference type="ChEBI" id="CHEBI:43474"/>
        <dbReference type="ChEBI" id="CHEBI:167479"/>
        <dbReference type="ChEBI" id="CHEBI:456216"/>
    </reaction>
    <physiologicalReaction direction="left-to-right" evidence="38">
        <dbReference type="Rhea" id="RHEA:66777"/>
    </physiologicalReaction>
</comment>
<evidence type="ECO:0000259" key="42">
    <source>
        <dbReference type="PROSITE" id="PS50893"/>
    </source>
</evidence>
<dbReference type="FunFam" id="1.20.1560.10:FF:000022">
    <property type="entry name" value="ATP-binding cassette sub-family B member 6, mitochondrial"/>
    <property type="match status" value="1"/>
</dbReference>
<dbReference type="Proteomes" id="UP000694568">
    <property type="component" value="Unplaced"/>
</dbReference>
<evidence type="ECO:0000256" key="25">
    <source>
        <dbReference type="ARBA" id="ARBA00023136"/>
    </source>
</evidence>
<evidence type="ECO:0000256" key="41">
    <source>
        <dbReference type="SAM" id="Phobius"/>
    </source>
</evidence>
<keyword evidence="22 41" id="KW-1133">Transmembrane helix</keyword>
<evidence type="ECO:0000256" key="8">
    <source>
        <dbReference type="ARBA" id="ARBA00004651"/>
    </source>
</evidence>
<keyword evidence="27" id="KW-0458">Lysosome</keyword>
<keyword evidence="26" id="KW-1015">Disulfide bond</keyword>
<evidence type="ECO:0000256" key="6">
    <source>
        <dbReference type="ARBA" id="ARBA00004477"/>
    </source>
</evidence>
<dbReference type="InterPro" id="IPR003593">
    <property type="entry name" value="AAA+_ATPase"/>
</dbReference>
<dbReference type="Gene3D" id="3.40.50.300">
    <property type="entry name" value="P-loop containing nucleotide triphosphate hydrolases"/>
    <property type="match status" value="1"/>
</dbReference>
<dbReference type="Gene3D" id="1.20.1560.10">
    <property type="entry name" value="ABC transporter type 1, transmembrane domain"/>
    <property type="match status" value="1"/>
</dbReference>
<evidence type="ECO:0000256" key="14">
    <source>
        <dbReference type="ARBA" id="ARBA00022525"/>
    </source>
</evidence>
<keyword evidence="12" id="KW-0813">Transport</keyword>
<keyword evidence="45" id="KW-1185">Reference proteome</keyword>
<dbReference type="Ensembl" id="ENSSLUT00000011920.1">
    <property type="protein sequence ID" value="ENSSLUP00000011524.1"/>
    <property type="gene ID" value="ENSSLUG00000005199.1"/>
</dbReference>
<protein>
    <recommendedName>
        <fullName evidence="31">ATP-binding cassette sub-family B member 6</fullName>
        <ecNumber evidence="30">7.6.2.5</ecNumber>
    </recommendedName>
    <alternativeName>
        <fullName evidence="32">ABC-type heme transporter ABCB6</fullName>
    </alternativeName>
</protein>
<dbReference type="InterPro" id="IPR032410">
    <property type="entry name" value="ABCB6_N"/>
</dbReference>
<comment type="catalytic activity">
    <reaction evidence="36">
        <text>protoporphyrin IX(in) + ATP + H2O = protoporphyrin IX(out) + ADP + phosphate + H(+)</text>
        <dbReference type="Rhea" id="RHEA:61336"/>
        <dbReference type="ChEBI" id="CHEBI:15377"/>
        <dbReference type="ChEBI" id="CHEBI:15378"/>
        <dbReference type="ChEBI" id="CHEBI:30616"/>
        <dbReference type="ChEBI" id="CHEBI:43474"/>
        <dbReference type="ChEBI" id="CHEBI:57306"/>
        <dbReference type="ChEBI" id="CHEBI:456216"/>
    </reaction>
    <physiologicalReaction direction="left-to-right" evidence="36">
        <dbReference type="Rhea" id="RHEA:61337"/>
    </physiologicalReaction>
</comment>
<organism evidence="44 45">
    <name type="scientific">Sander lucioperca</name>
    <name type="common">Pike-perch</name>
    <name type="synonym">Perca lucioperca</name>
    <dbReference type="NCBI Taxonomy" id="283035"/>
    <lineage>
        <taxon>Eukaryota</taxon>
        <taxon>Metazoa</taxon>
        <taxon>Chordata</taxon>
        <taxon>Craniata</taxon>
        <taxon>Vertebrata</taxon>
        <taxon>Euteleostomi</taxon>
        <taxon>Actinopterygii</taxon>
        <taxon>Neopterygii</taxon>
        <taxon>Teleostei</taxon>
        <taxon>Neoteleostei</taxon>
        <taxon>Acanthomorphata</taxon>
        <taxon>Eupercaria</taxon>
        <taxon>Perciformes</taxon>
        <taxon>Percoidei</taxon>
        <taxon>Percidae</taxon>
        <taxon>Luciopercinae</taxon>
        <taxon>Sander</taxon>
    </lineage>
</organism>
<evidence type="ECO:0000256" key="21">
    <source>
        <dbReference type="ARBA" id="ARBA00022967"/>
    </source>
</evidence>
<dbReference type="InterPro" id="IPR036640">
    <property type="entry name" value="ABC1_TM_sf"/>
</dbReference>
<dbReference type="PANTHER" id="PTHR24221">
    <property type="entry name" value="ATP-BINDING CASSETTE SUB-FAMILY B"/>
    <property type="match status" value="1"/>
</dbReference>
<dbReference type="SUPFAM" id="SSF52540">
    <property type="entry name" value="P-loop containing nucleoside triphosphate hydrolases"/>
    <property type="match status" value="1"/>
</dbReference>
<evidence type="ECO:0000256" key="17">
    <source>
        <dbReference type="ARBA" id="ARBA00022753"/>
    </source>
</evidence>
<dbReference type="GO" id="GO:0016887">
    <property type="term" value="F:ATP hydrolysis activity"/>
    <property type="evidence" value="ECO:0007669"/>
    <property type="project" value="InterPro"/>
</dbReference>
<evidence type="ECO:0000256" key="26">
    <source>
        <dbReference type="ARBA" id="ARBA00023157"/>
    </source>
</evidence>
<keyword evidence="24" id="KW-0496">Mitochondrion</keyword>
<comment type="subunit">
    <text evidence="11">Homodimer.</text>
</comment>
<feature type="domain" description="ABC transporter" evidence="42">
    <location>
        <begin position="538"/>
        <end position="772"/>
    </location>
</feature>
<evidence type="ECO:0000256" key="23">
    <source>
        <dbReference type="ARBA" id="ARBA00023034"/>
    </source>
</evidence>
<dbReference type="GO" id="GO:0005765">
    <property type="term" value="C:lysosomal membrane"/>
    <property type="evidence" value="ECO:0007669"/>
    <property type="project" value="UniProtKB-SubCell"/>
</dbReference>
<evidence type="ECO:0000256" key="10">
    <source>
        <dbReference type="ARBA" id="ARBA00004656"/>
    </source>
</evidence>
<evidence type="ECO:0000256" key="27">
    <source>
        <dbReference type="ARBA" id="ARBA00023228"/>
    </source>
</evidence>
<feature type="transmembrane region" description="Helical" evidence="41">
    <location>
        <begin position="62"/>
        <end position="85"/>
    </location>
</feature>
<keyword evidence="21" id="KW-1278">Translocase</keyword>
<dbReference type="GO" id="GO:0005789">
    <property type="term" value="C:endoplasmic reticulum membrane"/>
    <property type="evidence" value="ECO:0007669"/>
    <property type="project" value="UniProtKB-SubCell"/>
</dbReference>
<dbReference type="FunFam" id="3.40.50.300:FF:000186">
    <property type="entry name" value="ATP-binding cassette sub-family B member 7, mitochondrial"/>
    <property type="match status" value="1"/>
</dbReference>
<feature type="transmembrane region" description="Helical" evidence="41">
    <location>
        <begin position="97"/>
        <end position="117"/>
    </location>
</feature>
<evidence type="ECO:0000256" key="37">
    <source>
        <dbReference type="ARBA" id="ARBA00048455"/>
    </source>
</evidence>
<dbReference type="InterPro" id="IPR039421">
    <property type="entry name" value="Type_1_exporter"/>
</dbReference>
<evidence type="ECO:0000256" key="30">
    <source>
        <dbReference type="ARBA" id="ARBA00024385"/>
    </source>
</evidence>
<evidence type="ECO:0000256" key="1">
    <source>
        <dbReference type="ARBA" id="ARBA00004146"/>
    </source>
</evidence>
<dbReference type="SUPFAM" id="SSF90123">
    <property type="entry name" value="ABC transporter transmembrane region"/>
    <property type="match status" value="1"/>
</dbReference>
<dbReference type="PROSITE" id="PS50929">
    <property type="entry name" value="ABC_TM1F"/>
    <property type="match status" value="1"/>
</dbReference>
<evidence type="ECO:0000259" key="43">
    <source>
        <dbReference type="PROSITE" id="PS50929"/>
    </source>
</evidence>
<evidence type="ECO:0000313" key="45">
    <source>
        <dbReference type="Proteomes" id="UP000694568"/>
    </source>
</evidence>
<keyword evidence="23" id="KW-0333">Golgi apparatus</keyword>
<evidence type="ECO:0000256" key="22">
    <source>
        <dbReference type="ARBA" id="ARBA00022989"/>
    </source>
</evidence>
<proteinExistence type="inferred from homology"/>
<keyword evidence="13" id="KW-1003">Cell membrane</keyword>
<keyword evidence="17" id="KW-0967">Endosome</keyword>
<dbReference type="GO" id="GO:0015439">
    <property type="term" value="F:ABC-type heme transporter activity"/>
    <property type="evidence" value="ECO:0007669"/>
    <property type="project" value="UniProtKB-EC"/>
</dbReference>
<feature type="domain" description="ABC transmembrane type-1" evidence="43">
    <location>
        <begin position="253"/>
        <end position="538"/>
    </location>
</feature>
<dbReference type="CDD" id="cd18581">
    <property type="entry name" value="ABC_6TM_ABCB6"/>
    <property type="match status" value="1"/>
</dbReference>
<feature type="transmembrane region" description="Helical" evidence="41">
    <location>
        <begin position="175"/>
        <end position="193"/>
    </location>
</feature>
<comment type="catalytic activity">
    <reaction evidence="40">
        <text>coproporphyrin I(in) + ATP + H2O = coproporphyrin I(out) + ADP + phosphate + H(+)</text>
        <dbReference type="Rhea" id="RHEA:66768"/>
        <dbReference type="ChEBI" id="CHEBI:15377"/>
        <dbReference type="ChEBI" id="CHEBI:15378"/>
        <dbReference type="ChEBI" id="CHEBI:30616"/>
        <dbReference type="ChEBI" id="CHEBI:43474"/>
        <dbReference type="ChEBI" id="CHEBI:167478"/>
        <dbReference type="ChEBI" id="CHEBI:456216"/>
    </reaction>
    <physiologicalReaction direction="left-to-right" evidence="40">
        <dbReference type="Rhea" id="RHEA:66769"/>
    </physiologicalReaction>
</comment>
<comment type="catalytic activity">
    <reaction evidence="37">
        <text>pheophorbide a(in) + ATP + H2O = pheophorbide a(out) + ADP + phosphate + H(+)</text>
        <dbReference type="Rhea" id="RHEA:61360"/>
        <dbReference type="ChEBI" id="CHEBI:15377"/>
        <dbReference type="ChEBI" id="CHEBI:15378"/>
        <dbReference type="ChEBI" id="CHEBI:30616"/>
        <dbReference type="ChEBI" id="CHEBI:43474"/>
        <dbReference type="ChEBI" id="CHEBI:58687"/>
        <dbReference type="ChEBI" id="CHEBI:456216"/>
    </reaction>
    <physiologicalReaction direction="left-to-right" evidence="37">
        <dbReference type="Rhea" id="RHEA:61361"/>
    </physiologicalReaction>
</comment>
<dbReference type="InterPro" id="IPR003439">
    <property type="entry name" value="ABC_transporter-like_ATP-bd"/>
</dbReference>
<evidence type="ECO:0000256" key="36">
    <source>
        <dbReference type="ARBA" id="ARBA00048309"/>
    </source>
</evidence>
<evidence type="ECO:0000256" key="29">
    <source>
        <dbReference type="ARBA" id="ARBA00024363"/>
    </source>
</evidence>
<comment type="catalytic activity">
    <reaction evidence="35">
        <text>uroporphyrin I(in) + ATP + H2O = uroporphyrin I(out) + ADP + phosphate + H(+)</text>
        <dbReference type="Rhea" id="RHEA:66772"/>
        <dbReference type="ChEBI" id="CHEBI:15377"/>
        <dbReference type="ChEBI" id="CHEBI:15378"/>
        <dbReference type="ChEBI" id="CHEBI:30616"/>
        <dbReference type="ChEBI" id="CHEBI:43474"/>
        <dbReference type="ChEBI" id="CHEBI:167480"/>
        <dbReference type="ChEBI" id="CHEBI:456216"/>
    </reaction>
    <physiologicalReaction direction="left-to-right" evidence="35">
        <dbReference type="Rhea" id="RHEA:66773"/>
    </physiologicalReaction>
</comment>
<keyword evidence="15 41" id="KW-0812">Transmembrane</keyword>
<feature type="transmembrane region" description="Helical" evidence="41">
    <location>
        <begin position="370"/>
        <end position="393"/>
    </location>
</feature>
<reference evidence="44" key="1">
    <citation type="submission" date="2025-08" db="UniProtKB">
        <authorList>
            <consortium name="Ensembl"/>
        </authorList>
    </citation>
    <scope>IDENTIFICATION</scope>
</reference>
<dbReference type="Pfam" id="PF00005">
    <property type="entry name" value="ABC_tran"/>
    <property type="match status" value="1"/>
</dbReference>
<evidence type="ECO:0000256" key="9">
    <source>
        <dbReference type="ARBA" id="ARBA00004653"/>
    </source>
</evidence>
<dbReference type="GeneTree" id="ENSGT00940000156160"/>
<dbReference type="GO" id="GO:0020037">
    <property type="term" value="F:heme binding"/>
    <property type="evidence" value="ECO:0007669"/>
    <property type="project" value="TreeGrafter"/>
</dbReference>
<keyword evidence="25 41" id="KW-0472">Membrane</keyword>
<feature type="transmembrane region" description="Helical" evidence="41">
    <location>
        <begin position="520"/>
        <end position="540"/>
    </location>
</feature>
<sequence length="793" mass="89925">MVFIQGYCEANSSISHTWVDEGISPCFYFTLVPTILLTISFFLGTIHCIFYQKYGTAMEPKFIPRSCLYGFQLAISVLLLIQFLGGMVWRAANGGELPGYVVLYGCFSALGWAWAIAVLRVERRRSLLMDRTRGHSIALLLFWAVAFSAENLAFISWYSPHWWWGLENNQQQVQFALWLMRYIGTGLLFFIGLKAPGLPRKPYMLLINEDERDVENSGQVIRPSTWQGFRKKVRMLLPYMWPRGNIFLQLLVLFCLILLGVERVINVFVPIYYKNIVNELTDGSSWNALATTVCIYVLLKLMQGGGAGASGFISNLRSFLWIRVQQFTNRVVQVRLFSHLHSLSLRWHLGRKTGDVLRSIDRGTSSINSLLSYIVFSIIPTIVDIVISIIYFITYFNAWFGLIVFVCMGLYLTLTIIITEWRTKYRRDMNQQDNNAKSRAVDSLLNFETVKYYNAESYEVSRFEDAILKYQVSEWKTQASLAFLNQTQNLIIGSGLLAGSLLCAYFVTEGKFQIGDFVLFGTYIIQLYTPLNWFGTYYRLSSWISLLFYRKEILRDVSFTALPGQTIALVGPSGSGKSTIIRLLFRFYDVHGGCISIDGQDISKVNQTSLRAHIGVVPQDTVLFNNTIRDNIRYGRISASDQEVEEAALAADIHDKIMTFPEGYDTQVGERGLKLSGGEKQRVAIARTILKAPQIILLDEATSALDTQTERNIQASLAKVCVNRTTVVVAHRLSTIIGADQILVISDGRIAERGRHEELLVKGGLYSDMWMRQQQAQDSDSSYKGRVARNKGI</sequence>
<evidence type="ECO:0000256" key="24">
    <source>
        <dbReference type="ARBA" id="ARBA00023128"/>
    </source>
</evidence>
<evidence type="ECO:0000256" key="5">
    <source>
        <dbReference type="ARBA" id="ARBA00004414"/>
    </source>
</evidence>
<dbReference type="AlphaFoldDB" id="A0A8C9XIN6"/>
<dbReference type="InterPro" id="IPR027417">
    <property type="entry name" value="P-loop_NTPase"/>
</dbReference>
<comment type="similarity">
    <text evidence="29">Belongs to the ABC transporter superfamily. ABCB family. Heavy Metal importer (TC 3.A.1.210) subfamily.</text>
</comment>
<dbReference type="SMART" id="SM00382">
    <property type="entry name" value="AAA"/>
    <property type="match status" value="1"/>
</dbReference>
<dbReference type="GO" id="GO:0005576">
    <property type="term" value="C:extracellular region"/>
    <property type="evidence" value="ECO:0007669"/>
    <property type="project" value="UniProtKB-SubCell"/>
</dbReference>
<feature type="transmembrane region" description="Helical" evidence="41">
    <location>
        <begin position="490"/>
        <end position="508"/>
    </location>
</feature>
<feature type="transmembrane region" description="Helical" evidence="41">
    <location>
        <begin position="399"/>
        <end position="419"/>
    </location>
</feature>
<evidence type="ECO:0000256" key="35">
    <source>
        <dbReference type="ARBA" id="ARBA00047789"/>
    </source>
</evidence>